<gene>
    <name evidence="1" type="ORF">MFIFM68171_08016</name>
</gene>
<sequence>MARVPSPALDPNLIPAGHDNVAIFACLPERSYWPPPECCRVVGNPADDISAFLRREQSLGGVADMLKHLWFAGAERLATPLHFHAAVGREITIADRMDLHLLWANKGRLFVKPVPRFLLDPAFRRSNLQCPELGGAEAAVDSVDRII</sequence>
<dbReference type="GeneID" id="98178759"/>
<evidence type="ECO:0000313" key="2">
    <source>
        <dbReference type="Proteomes" id="UP001628179"/>
    </source>
</evidence>
<reference evidence="1 2" key="1">
    <citation type="submission" date="2024-09" db="EMBL/GenBank/DDBJ databases">
        <title>Itraconazole resistance in Madurella fahalii resulting from another homologue of gene encoding cytochrome P450 14-alpha sterol demethylase (CYP51).</title>
        <authorList>
            <person name="Yoshioka I."/>
            <person name="Fahal A.H."/>
            <person name="Kaneko S."/>
            <person name="Yaguchi T."/>
        </authorList>
    </citation>
    <scope>NUCLEOTIDE SEQUENCE [LARGE SCALE GENOMIC DNA]</scope>
    <source>
        <strain evidence="1 2">IFM 68171</strain>
    </source>
</reference>
<keyword evidence="2" id="KW-1185">Reference proteome</keyword>
<dbReference type="PANTHER" id="PTHR34414">
    <property type="entry name" value="HET DOMAIN-CONTAINING PROTEIN-RELATED"/>
    <property type="match status" value="1"/>
</dbReference>
<protein>
    <submittedName>
        <fullName evidence="1">Uncharacterized protein</fullName>
    </submittedName>
</protein>
<dbReference type="RefSeq" id="XP_070919537.1">
    <property type="nucleotide sequence ID" value="XM_071063436.1"/>
</dbReference>
<name>A0ABQ0GJ69_9PEZI</name>
<dbReference type="Pfam" id="PF20246">
    <property type="entry name" value="DUF6601"/>
    <property type="match status" value="1"/>
</dbReference>
<comment type="caution">
    <text evidence="1">The sequence shown here is derived from an EMBL/GenBank/DDBJ whole genome shotgun (WGS) entry which is preliminary data.</text>
</comment>
<dbReference type="EMBL" id="BAAFSV010000004">
    <property type="protein sequence ID" value="GAB1317806.1"/>
    <property type="molecule type" value="Genomic_DNA"/>
</dbReference>
<dbReference type="PANTHER" id="PTHR34414:SF1">
    <property type="entry name" value="SUBTILISIN-LIKE SERINE PROTEASE"/>
    <property type="match status" value="1"/>
</dbReference>
<accession>A0ABQ0GJ69</accession>
<dbReference type="InterPro" id="IPR046536">
    <property type="entry name" value="DUF6601"/>
</dbReference>
<organism evidence="1 2">
    <name type="scientific">Madurella fahalii</name>
    <dbReference type="NCBI Taxonomy" id="1157608"/>
    <lineage>
        <taxon>Eukaryota</taxon>
        <taxon>Fungi</taxon>
        <taxon>Dikarya</taxon>
        <taxon>Ascomycota</taxon>
        <taxon>Pezizomycotina</taxon>
        <taxon>Sordariomycetes</taxon>
        <taxon>Sordariomycetidae</taxon>
        <taxon>Sordariales</taxon>
        <taxon>Sordariales incertae sedis</taxon>
        <taxon>Madurella</taxon>
    </lineage>
</organism>
<proteinExistence type="predicted"/>
<dbReference type="Proteomes" id="UP001628179">
    <property type="component" value="Unassembled WGS sequence"/>
</dbReference>
<evidence type="ECO:0000313" key="1">
    <source>
        <dbReference type="EMBL" id="GAB1317806.1"/>
    </source>
</evidence>